<keyword evidence="2" id="KW-0812">Transmembrane</keyword>
<dbReference type="Proteomes" id="UP001597307">
    <property type="component" value="Unassembled WGS sequence"/>
</dbReference>
<keyword evidence="2" id="KW-0472">Membrane</keyword>
<proteinExistence type="predicted"/>
<reference evidence="4" key="1">
    <citation type="journal article" date="2019" name="Int. J. Syst. Evol. Microbiol.">
        <title>The Global Catalogue of Microorganisms (GCM) 10K type strain sequencing project: providing services to taxonomists for standard genome sequencing and annotation.</title>
        <authorList>
            <consortium name="The Broad Institute Genomics Platform"/>
            <consortium name="The Broad Institute Genome Sequencing Center for Infectious Disease"/>
            <person name="Wu L."/>
            <person name="Ma J."/>
        </authorList>
    </citation>
    <scope>NUCLEOTIDE SEQUENCE [LARGE SCALE GENOMIC DNA]</scope>
    <source>
        <strain evidence="4">JCM 11496</strain>
    </source>
</reference>
<gene>
    <name evidence="3" type="ORF">ACFSFX_10130</name>
</gene>
<evidence type="ECO:0008006" key="5">
    <source>
        <dbReference type="Google" id="ProtNLM"/>
    </source>
</evidence>
<dbReference type="Gene3D" id="1.10.10.10">
    <property type="entry name" value="Winged helix-like DNA-binding domain superfamily/Winged helix DNA-binding domain"/>
    <property type="match status" value="1"/>
</dbReference>
<feature type="coiled-coil region" evidence="1">
    <location>
        <begin position="393"/>
        <end position="420"/>
    </location>
</feature>
<sequence>MASERDHGIVEQYKAGATLEAIAAPLGITRERVRQIVNKVGGASAEEAREARAIAKTALVEENVAAMAAELGDGLSALASRGLTREQVERRLAVMFPSVDGAAISLLVERAGQTFDKSKSDPLLEQEMIEAGVLYLIALDRGIAQSGVSSLLELDQLVVEGVAEVFANTQDGVGHTTEVLQLIAAARDAIASDSTISISHDRYDRLRSKFLADHGIERGKGRVPWPPTSQTVAKRLGEGGWSDALRSLGLDTSATPKGMGQAKYTAEDYEQTVTDFLKETGVSGRGTTYAAFEQWLASENRAGRPRPSAPAVRGAYRSWNEAVRSGGNAERINRVHEKTLKGAATETIAAYDRMAVQQAASVDKLTARITELDQSDSPSVDEKRELDALSRERELVVSQLELTELQKRELEDNAATQRDQFRTNVLLATATLTIALGSMLVPIFEYWGWWPLGGK</sequence>
<dbReference type="InterPro" id="IPR036388">
    <property type="entry name" value="WH-like_DNA-bd_sf"/>
</dbReference>
<keyword evidence="2" id="KW-1133">Transmembrane helix</keyword>
<comment type="caution">
    <text evidence="3">The sequence shown here is derived from an EMBL/GenBank/DDBJ whole genome shotgun (WGS) entry which is preliminary data.</text>
</comment>
<evidence type="ECO:0000256" key="1">
    <source>
        <dbReference type="SAM" id="Coils"/>
    </source>
</evidence>
<keyword evidence="1" id="KW-0175">Coiled coil</keyword>
<dbReference type="RefSeq" id="WP_343878404.1">
    <property type="nucleotide sequence ID" value="NZ_BAAAIJ010000019.1"/>
</dbReference>
<feature type="transmembrane region" description="Helical" evidence="2">
    <location>
        <begin position="425"/>
        <end position="449"/>
    </location>
</feature>
<accession>A0ABW4Q8B0</accession>
<evidence type="ECO:0000313" key="3">
    <source>
        <dbReference type="EMBL" id="MFD1846956.1"/>
    </source>
</evidence>
<organism evidence="3 4">
    <name type="scientific">Arthrobacter flavus</name>
    <dbReference type="NCBI Taxonomy" id="95172"/>
    <lineage>
        <taxon>Bacteria</taxon>
        <taxon>Bacillati</taxon>
        <taxon>Actinomycetota</taxon>
        <taxon>Actinomycetes</taxon>
        <taxon>Micrococcales</taxon>
        <taxon>Micrococcaceae</taxon>
        <taxon>Arthrobacter</taxon>
    </lineage>
</organism>
<evidence type="ECO:0000256" key="2">
    <source>
        <dbReference type="SAM" id="Phobius"/>
    </source>
</evidence>
<dbReference type="EMBL" id="JBHUGA010000032">
    <property type="protein sequence ID" value="MFD1846956.1"/>
    <property type="molecule type" value="Genomic_DNA"/>
</dbReference>
<evidence type="ECO:0000313" key="4">
    <source>
        <dbReference type="Proteomes" id="UP001597307"/>
    </source>
</evidence>
<protein>
    <recommendedName>
        <fullName evidence="5">Sigma-70, region 4</fullName>
    </recommendedName>
</protein>
<name>A0ABW4Q8B0_9MICC</name>
<keyword evidence="4" id="KW-1185">Reference proteome</keyword>